<evidence type="ECO:0000313" key="2">
    <source>
        <dbReference type="EMBL" id="HJE38562.1"/>
    </source>
</evidence>
<reference evidence="2" key="1">
    <citation type="journal article" date="2021" name="PeerJ">
        <title>Extensive microbial diversity within the chicken gut microbiome revealed by metagenomics and culture.</title>
        <authorList>
            <person name="Gilroy R."/>
            <person name="Ravi A."/>
            <person name="Getino M."/>
            <person name="Pursley I."/>
            <person name="Horton D.L."/>
            <person name="Alikhan N.F."/>
            <person name="Baker D."/>
            <person name="Gharbi K."/>
            <person name="Hall N."/>
            <person name="Watson M."/>
            <person name="Adriaenssens E.M."/>
            <person name="Foster-Nyarko E."/>
            <person name="Jarju S."/>
            <person name="Secka A."/>
            <person name="Antonio M."/>
            <person name="Oren A."/>
            <person name="Chaudhuri R.R."/>
            <person name="La Ragione R."/>
            <person name="Hildebrand F."/>
            <person name="Pallen M.J."/>
        </authorList>
    </citation>
    <scope>NUCLEOTIDE SEQUENCE</scope>
    <source>
        <strain evidence="2">4100</strain>
    </source>
</reference>
<organism evidence="2 3">
    <name type="scientific">Candidatus Amulumruptor caecigallinarius</name>
    <dbReference type="NCBI Taxonomy" id="2109911"/>
    <lineage>
        <taxon>Bacteria</taxon>
        <taxon>Pseudomonadati</taxon>
        <taxon>Bacteroidota</taxon>
        <taxon>Bacteroidia</taxon>
        <taxon>Bacteroidales</taxon>
        <taxon>Muribaculaceae</taxon>
        <taxon>Candidatus Amulumruptor</taxon>
    </lineage>
</organism>
<gene>
    <name evidence="2" type="ORF">K8V47_02195</name>
</gene>
<reference evidence="2" key="2">
    <citation type="submission" date="2021-09" db="EMBL/GenBank/DDBJ databases">
        <authorList>
            <person name="Gilroy R."/>
        </authorList>
    </citation>
    <scope>NUCLEOTIDE SEQUENCE</scope>
    <source>
        <strain evidence="2">4100</strain>
    </source>
</reference>
<keyword evidence="1" id="KW-0732">Signal</keyword>
<accession>A0A921JHQ7</accession>
<sequence>MNRILSILVAILVAATVTAQTTRRTTSKASGNPNAAAVVATVDGVGPLKLCLPMKKIPAKYAGLYDNFEKAPVEADKESLQGNPQGQHKLTFYKDGKVVMTTIVAEWDDAPYGGIREITLPAGSPIKFRIAPNKYILPNCPLSEVFSKATLTAGGLVQSEAYYTDKTIFDVINKPADYDRKTAGVIIQNAYVIKDDRYITTQSKTLDMFKPDTKINGIDIRYWVNEF</sequence>
<protein>
    <submittedName>
        <fullName evidence="2">Uncharacterized protein</fullName>
    </submittedName>
</protein>
<feature type="chain" id="PRO_5036858439" evidence="1">
    <location>
        <begin position="20"/>
        <end position="227"/>
    </location>
</feature>
<dbReference type="AlphaFoldDB" id="A0A921JHQ7"/>
<evidence type="ECO:0000256" key="1">
    <source>
        <dbReference type="SAM" id="SignalP"/>
    </source>
</evidence>
<feature type="signal peptide" evidence="1">
    <location>
        <begin position="1"/>
        <end position="19"/>
    </location>
</feature>
<evidence type="ECO:0000313" key="3">
    <source>
        <dbReference type="Proteomes" id="UP000711407"/>
    </source>
</evidence>
<proteinExistence type="predicted"/>
<dbReference type="EMBL" id="DYXT01000016">
    <property type="protein sequence ID" value="HJE38562.1"/>
    <property type="molecule type" value="Genomic_DNA"/>
</dbReference>
<name>A0A921JHQ7_9BACT</name>
<comment type="caution">
    <text evidence="2">The sequence shown here is derived from an EMBL/GenBank/DDBJ whole genome shotgun (WGS) entry which is preliminary data.</text>
</comment>
<dbReference type="Proteomes" id="UP000711407">
    <property type="component" value="Unassembled WGS sequence"/>
</dbReference>